<name>C5L5X5_PERM5</name>
<sequence>MTESSSSSTPTEMSPHGPPPDRELFASVLARRQRPRILPILSASCSCGGAVSLLLGPRSKTAILDVLVMTVRRWTSNSGKVCIFDSSLVFAMPEVTTDVSIYTTPSAASLLAALRDFHSQHLKRPTTTVTIGWMVILVDWTSLKVEFEPLGVLNLALRYLDQLAQSYDFPLVFTGLPMTLNGWIISDIKYPDPRPWVVPGPAVRQCLAQGRLWLRPA</sequence>
<gene>
    <name evidence="2" type="ORF">Pmar_PMAR000472</name>
</gene>
<evidence type="ECO:0000313" key="3">
    <source>
        <dbReference type="Proteomes" id="UP000007800"/>
    </source>
</evidence>
<evidence type="ECO:0000313" key="2">
    <source>
        <dbReference type="EMBL" id="EER07868.1"/>
    </source>
</evidence>
<feature type="compositionally biased region" description="Low complexity" evidence="1">
    <location>
        <begin position="1"/>
        <end position="15"/>
    </location>
</feature>
<dbReference type="EMBL" id="GG679596">
    <property type="protein sequence ID" value="EER07868.1"/>
    <property type="molecule type" value="Genomic_DNA"/>
</dbReference>
<reference evidence="2 3" key="1">
    <citation type="submission" date="2008-07" db="EMBL/GenBank/DDBJ databases">
        <authorList>
            <person name="El-Sayed N."/>
            <person name="Caler E."/>
            <person name="Inman J."/>
            <person name="Amedeo P."/>
            <person name="Hass B."/>
            <person name="Wortman J."/>
        </authorList>
    </citation>
    <scope>NUCLEOTIDE SEQUENCE [LARGE SCALE GENOMIC DNA]</scope>
    <source>
        <strain evidence="3">ATCC 50983 / TXsc</strain>
    </source>
</reference>
<proteinExistence type="predicted"/>
<dbReference type="RefSeq" id="XP_002776052.1">
    <property type="nucleotide sequence ID" value="XM_002776006.1"/>
</dbReference>
<feature type="region of interest" description="Disordered" evidence="1">
    <location>
        <begin position="1"/>
        <end position="21"/>
    </location>
</feature>
<organism evidence="3">
    <name type="scientific">Perkinsus marinus (strain ATCC 50983 / TXsc)</name>
    <dbReference type="NCBI Taxonomy" id="423536"/>
    <lineage>
        <taxon>Eukaryota</taxon>
        <taxon>Sar</taxon>
        <taxon>Alveolata</taxon>
        <taxon>Perkinsozoa</taxon>
        <taxon>Perkinsea</taxon>
        <taxon>Perkinsida</taxon>
        <taxon>Perkinsidae</taxon>
        <taxon>Perkinsus</taxon>
    </lineage>
</organism>
<accession>C5L5X5</accession>
<dbReference type="InParanoid" id="C5L5X5"/>
<dbReference type="GeneID" id="9043314"/>
<dbReference type="Proteomes" id="UP000007800">
    <property type="component" value="Unassembled WGS sequence"/>
</dbReference>
<feature type="non-terminal residue" evidence="2">
    <location>
        <position position="217"/>
    </location>
</feature>
<dbReference type="OrthoDB" id="433546at2759"/>
<keyword evidence="3" id="KW-1185">Reference proteome</keyword>
<protein>
    <submittedName>
        <fullName evidence="2">Uncharacterized protein</fullName>
    </submittedName>
</protein>
<evidence type="ECO:0000256" key="1">
    <source>
        <dbReference type="SAM" id="MobiDB-lite"/>
    </source>
</evidence>
<dbReference type="AlphaFoldDB" id="C5L5X5"/>